<dbReference type="PANTHER" id="PTHR37984:SF5">
    <property type="entry name" value="PROTEIN NYNRIN-LIKE"/>
    <property type="match status" value="1"/>
</dbReference>
<feature type="region of interest" description="Disordered" evidence="8">
    <location>
        <begin position="92"/>
        <end position="136"/>
    </location>
</feature>
<feature type="domain" description="Reverse transcriptase" evidence="9">
    <location>
        <begin position="1210"/>
        <end position="1388"/>
    </location>
</feature>
<dbReference type="OrthoDB" id="5868531at2759"/>
<dbReference type="Gene3D" id="3.10.10.10">
    <property type="entry name" value="HIV Type 1 Reverse Transcriptase, subunit A, domain 1"/>
    <property type="match status" value="1"/>
</dbReference>
<dbReference type="EC" id="2.7.7.49" evidence="1"/>
<evidence type="ECO:0000256" key="3">
    <source>
        <dbReference type="ARBA" id="ARBA00022695"/>
    </source>
</evidence>
<feature type="compositionally biased region" description="Low complexity" evidence="8">
    <location>
        <begin position="119"/>
        <end position="130"/>
    </location>
</feature>
<evidence type="ECO:0000256" key="2">
    <source>
        <dbReference type="ARBA" id="ARBA00022679"/>
    </source>
</evidence>
<dbReference type="InterPro" id="IPR043502">
    <property type="entry name" value="DNA/RNA_pol_sf"/>
</dbReference>
<gene>
    <name evidence="11" type="ORF">BXYJ_LOCUS2295</name>
</gene>
<dbReference type="Pfam" id="PF17921">
    <property type="entry name" value="Integrase_H2C2"/>
    <property type="match status" value="1"/>
</dbReference>
<keyword evidence="3" id="KW-0548">Nucleotidyltransferase</keyword>
<reference evidence="11" key="1">
    <citation type="submission" date="2020-09" db="EMBL/GenBank/DDBJ databases">
        <authorList>
            <person name="Kikuchi T."/>
        </authorList>
    </citation>
    <scope>NUCLEOTIDE SEQUENCE</scope>
    <source>
        <strain evidence="11">Ka4C1</strain>
    </source>
</reference>
<dbReference type="GO" id="GO:0004519">
    <property type="term" value="F:endonuclease activity"/>
    <property type="evidence" value="ECO:0007669"/>
    <property type="project" value="UniProtKB-KW"/>
</dbReference>
<dbReference type="Gene3D" id="3.30.420.10">
    <property type="entry name" value="Ribonuclease H-like superfamily/Ribonuclease H"/>
    <property type="match status" value="1"/>
</dbReference>
<dbReference type="FunFam" id="3.10.20.370:FF:000001">
    <property type="entry name" value="Retrovirus-related Pol polyprotein from transposon 17.6-like protein"/>
    <property type="match status" value="1"/>
</dbReference>
<dbReference type="GO" id="GO:0042575">
    <property type="term" value="C:DNA polymerase complex"/>
    <property type="evidence" value="ECO:0007669"/>
    <property type="project" value="UniProtKB-ARBA"/>
</dbReference>
<sequence>MVDIFLSGLLPVVKAKLLRKERPKTLQKALDMAISEIELQEELKRDGLINAGGNISINQLQPVQPPHAQMNRFNKNWQPRRPFNRFFSKFNNNNRPSKPFFFNNNTSRSNYQPRANYRPQSNNQNSNIRNRPNHPRPTRYGINALLPSLTIVALAALSVLPLTMAQFQFCPLRKGALYLAPPRKEDCTVADDTPVRKTNVEIFVPQLGPHYQEAYHCQAKKVTRCTFSIGIAAFERLTPSQHHSLTANECWTLIQRMTLYNQTLYRLDENVWQSSGFINAQYAVFGSRCREKLQFTVTKGLIHSRNGITVSSEIDNLHNCHYNDALCVTNQGTTVWNVTDTKDFCSHTSAGHFLALASDTYVIIQRLQAAFVFNKTDPDGHDSFCYPINTYRMENDVFISFHPEYPTASKPRTKRFEFKEQPRIGDTKPASTTPRTTQGTAPTSPSSAIETRIQDRNRYIIPPVQKAQGPYYPINVQTRSSTNNTSKTTKNPQRSDETPKVATSTITTPISIMGKTTMAPMTPTSLPHTTRRQNSPIEAQTFPSPAPPSEANDPTNVKLEYLSLTVTKLIRDEYANLFAHICSIHNQNVAIITALSKLNPTLAVRSWLNRDDVIAYHSGEAFAVSTCEPIKPDIVHWNHKYGDSCWTDVPVEYNNKTYFAPLGTYELQYNSTKIPCDQIPVNVYRQADGTWTSPIGHANVMQIDRALTQLNFDTLPTFSSASIYQPQWTRLVVSTSILNSYAHKINRLETTLQATQEGDTPELKLVSDGSSEGATSSLLTMEEVKGWKDAVINFFFPNLDTWEEIAVAVLSVLALGVALFLYGPYISTFLRHVKRHQKYNPVNAVEMQDVSPSAPCLDHVYVPPVYSIQTGTQPKIIVHIKGKPVAALVDSGSAITYCRQSLARKLQLPISPLQAMATARAVNDTTFKFLGQVQADVSFRQLKLQIHMLVSEDNHCPSELLIGTDTLRKVCAQGHSVNFDLNQNTINIGDEIFPFVFNLEADLTTEPCKIVLNQDEHLPPRSDNFIVAKTLTTPPGRTVLIEDAITTNEMVKTAAVLCRLATPNYVPVTIINAGYAPVTLRKNQTIGTLSEVPQQQSFPIMFVQSPQQIHVPPELDYIETLPPAGKQQKQQLNPDLEDSILSENAKKYLTRLIHRYSDVFVGTDGKIGQYTGPIQHEIELINPKDIPRKRPYRVPLPLRSEIERQLKQLLDQKIIEKSSSPFASPIVMVKKKDGTYRLCVDYRQLNQNTVKRVQLLPNIQEILDLTAGHKYFSTLDCSQAFHQVTLAPGSVEKTAFITHMGLFQYLRMPFGLTAAPATMQRIMDHLKGELTAKIFIYLDDLCVSSTDENDHIRDLEEVFSALRSKGLKLSLKKCFFGKNEVKYLGFLLSEKGIRPDPKNVETVAKFQIPKTLTELRSFIGAVSYFRRFIEGFATIMAPLYELTKQGDSIPSRWTESQDKAFKAVIEALKKAPTLAPPRQDRPYIIETDASAWGLEATLLQKNDHGFPRPIAYASRKLNKFEAKYPAVETEALAIVFGLKEFRPYIEGHIPTLIRTDNSALTSLLKRKDLQGRLAKYQLAIQQYNILIEHRSGKSNSFADYVSRYQPVSFVNIFYLDQNTVKNAQQTDPTCIEIANAINNKIFPELTKGRLKLFKLKLKNFRFIDDVLHHYKKGISRIYIPKELRTKILTDFHDDHLQGAHQGLQKSIANLKKRVFWDGMVRDMKQYISSCPQCQINKVNPGDKTLAKTIPFQPALFPFHRVHIDIKGPLPQTENGNRYILVSIDAHTKYVMVSPMPNQETKTVINAFMESVITKFGIMELLYSDNGSQFTDQLFVQLGKHYGFKHQYSPVNTPHLNGQVERVNRTLAVMLKTAAEDYSTHWDLHLSKMVFVYNTSPHATTKETPFFLMHGFDPLLPSDLLLRTFSQRRTTYGETDVAMQHIMAMNNAYEQAALQTHRTDDQNDDSAPIPSAPSSQKTITKNDLILIIDPAKKSKFQPTWIGPFRVMESGRSIIKARLLSDPRKITTTHVNKCKLYFTRDSSPILGQESSI</sequence>
<proteinExistence type="predicted"/>
<keyword evidence="12" id="KW-1185">Reference proteome</keyword>
<dbReference type="FunFam" id="3.30.70.270:FF:000020">
    <property type="entry name" value="Transposon Tf2-6 polyprotein-like Protein"/>
    <property type="match status" value="1"/>
</dbReference>
<dbReference type="GO" id="GO:0003964">
    <property type="term" value="F:RNA-directed DNA polymerase activity"/>
    <property type="evidence" value="ECO:0007669"/>
    <property type="project" value="UniProtKB-KW"/>
</dbReference>
<dbReference type="Pfam" id="PF17919">
    <property type="entry name" value="RT_RNaseH_2"/>
    <property type="match status" value="1"/>
</dbReference>
<dbReference type="PANTHER" id="PTHR37984">
    <property type="entry name" value="PROTEIN CBG26694"/>
    <property type="match status" value="1"/>
</dbReference>
<feature type="compositionally biased region" description="Low complexity" evidence="8">
    <location>
        <begin position="480"/>
        <end position="491"/>
    </location>
</feature>
<dbReference type="Gene3D" id="3.10.20.370">
    <property type="match status" value="1"/>
</dbReference>
<dbReference type="FunFam" id="1.10.340.70:FF:000001">
    <property type="entry name" value="Retrovirus-related Pol polyprotein from transposon gypsy-like Protein"/>
    <property type="match status" value="1"/>
</dbReference>
<keyword evidence="7" id="KW-0511">Multifunctional enzyme</keyword>
<dbReference type="SUPFAM" id="SSF56672">
    <property type="entry name" value="DNA/RNA polymerases"/>
    <property type="match status" value="1"/>
</dbReference>
<dbReference type="Proteomes" id="UP000659654">
    <property type="component" value="Unassembled WGS sequence"/>
</dbReference>
<dbReference type="InterPro" id="IPR043128">
    <property type="entry name" value="Rev_trsase/Diguanyl_cyclase"/>
</dbReference>
<feature type="compositionally biased region" description="Low complexity" evidence="8">
    <location>
        <begin position="1965"/>
        <end position="1974"/>
    </location>
</feature>
<protein>
    <recommendedName>
        <fullName evidence="1">RNA-directed DNA polymerase</fullName>
        <ecNumber evidence="1">2.7.7.49</ecNumber>
    </recommendedName>
</protein>
<evidence type="ECO:0000256" key="5">
    <source>
        <dbReference type="ARBA" id="ARBA00022759"/>
    </source>
</evidence>
<dbReference type="Pfam" id="PF24664">
    <property type="entry name" value="Monjiviricetes_fusion"/>
    <property type="match status" value="1"/>
</dbReference>
<dbReference type="CDD" id="cd01647">
    <property type="entry name" value="RT_LTR"/>
    <property type="match status" value="1"/>
</dbReference>
<dbReference type="PROSITE" id="PS50994">
    <property type="entry name" value="INTEGRASE"/>
    <property type="match status" value="1"/>
</dbReference>
<evidence type="ECO:0000313" key="11">
    <source>
        <dbReference type="EMBL" id="CAD5211171.1"/>
    </source>
</evidence>
<dbReference type="Gene3D" id="1.20.5.1890">
    <property type="match status" value="1"/>
</dbReference>
<dbReference type="InterPro" id="IPR041588">
    <property type="entry name" value="Integrase_H2C2"/>
</dbReference>
<evidence type="ECO:0000259" key="10">
    <source>
        <dbReference type="PROSITE" id="PS50994"/>
    </source>
</evidence>
<dbReference type="Gene3D" id="1.10.340.70">
    <property type="match status" value="1"/>
</dbReference>
<dbReference type="PROSITE" id="PS50878">
    <property type="entry name" value="RT_POL"/>
    <property type="match status" value="1"/>
</dbReference>
<dbReference type="SUPFAM" id="SSF50630">
    <property type="entry name" value="Acid proteases"/>
    <property type="match status" value="1"/>
</dbReference>
<feature type="region of interest" description="Disordered" evidence="8">
    <location>
        <begin position="1955"/>
        <end position="1975"/>
    </location>
</feature>
<dbReference type="Proteomes" id="UP000582659">
    <property type="component" value="Unassembled WGS sequence"/>
</dbReference>
<dbReference type="InterPro" id="IPR036397">
    <property type="entry name" value="RNaseH_sf"/>
</dbReference>
<feature type="domain" description="Integrase catalytic" evidence="10">
    <location>
        <begin position="1753"/>
        <end position="1912"/>
    </location>
</feature>
<accession>A0A811K5B4</accession>
<feature type="compositionally biased region" description="Low complexity" evidence="8">
    <location>
        <begin position="92"/>
        <end position="105"/>
    </location>
</feature>
<dbReference type="InterPro" id="IPR050951">
    <property type="entry name" value="Retrovirus_Pol_polyprotein"/>
</dbReference>
<evidence type="ECO:0000259" key="9">
    <source>
        <dbReference type="PROSITE" id="PS50878"/>
    </source>
</evidence>
<dbReference type="Gene3D" id="3.30.70.270">
    <property type="match status" value="2"/>
</dbReference>
<keyword evidence="2" id="KW-0808">Transferase</keyword>
<dbReference type="InterPro" id="IPR001584">
    <property type="entry name" value="Integrase_cat-core"/>
</dbReference>
<dbReference type="InterPro" id="IPR000477">
    <property type="entry name" value="RT_dom"/>
</dbReference>
<evidence type="ECO:0000256" key="1">
    <source>
        <dbReference type="ARBA" id="ARBA00012493"/>
    </source>
</evidence>
<dbReference type="CDD" id="cd00303">
    <property type="entry name" value="retropepsin_like"/>
    <property type="match status" value="1"/>
</dbReference>
<dbReference type="Pfam" id="PF00665">
    <property type="entry name" value="rve"/>
    <property type="match status" value="1"/>
</dbReference>
<dbReference type="EMBL" id="CAJFDI010000001">
    <property type="protein sequence ID" value="CAD5211171.1"/>
    <property type="molecule type" value="Genomic_DNA"/>
</dbReference>
<dbReference type="CDD" id="cd09274">
    <property type="entry name" value="RNase_HI_RT_Ty3"/>
    <property type="match status" value="1"/>
</dbReference>
<evidence type="ECO:0000256" key="4">
    <source>
        <dbReference type="ARBA" id="ARBA00022722"/>
    </source>
</evidence>
<organism evidence="11 12">
    <name type="scientific">Bursaphelenchus xylophilus</name>
    <name type="common">Pinewood nematode worm</name>
    <name type="synonym">Aphelenchoides xylophilus</name>
    <dbReference type="NCBI Taxonomy" id="6326"/>
    <lineage>
        <taxon>Eukaryota</taxon>
        <taxon>Metazoa</taxon>
        <taxon>Ecdysozoa</taxon>
        <taxon>Nematoda</taxon>
        <taxon>Chromadorea</taxon>
        <taxon>Rhabditida</taxon>
        <taxon>Tylenchina</taxon>
        <taxon>Tylenchomorpha</taxon>
        <taxon>Aphelenchoidea</taxon>
        <taxon>Aphelenchoididae</taxon>
        <taxon>Bursaphelenchus</taxon>
    </lineage>
</organism>
<dbReference type="InterPro" id="IPR021109">
    <property type="entry name" value="Peptidase_aspartic_dom_sf"/>
</dbReference>
<dbReference type="FunFam" id="3.30.420.10:FF:000032">
    <property type="entry name" value="Retrovirus-related Pol polyprotein from transposon 297-like Protein"/>
    <property type="match status" value="1"/>
</dbReference>
<dbReference type="GO" id="GO:0015074">
    <property type="term" value="P:DNA integration"/>
    <property type="evidence" value="ECO:0007669"/>
    <property type="project" value="InterPro"/>
</dbReference>
<keyword evidence="4" id="KW-0540">Nuclease</keyword>
<dbReference type="InterPro" id="IPR041577">
    <property type="entry name" value="RT_RNaseH_2"/>
</dbReference>
<dbReference type="InterPro" id="IPR012337">
    <property type="entry name" value="RNaseH-like_sf"/>
</dbReference>
<dbReference type="SUPFAM" id="SSF161008">
    <property type="entry name" value="Viral glycoprotein ectodomain-like"/>
    <property type="match status" value="1"/>
</dbReference>
<feature type="region of interest" description="Disordered" evidence="8">
    <location>
        <begin position="473"/>
        <end position="504"/>
    </location>
</feature>
<keyword evidence="5" id="KW-0378">Hydrolase</keyword>
<evidence type="ECO:0000313" key="12">
    <source>
        <dbReference type="Proteomes" id="UP000659654"/>
    </source>
</evidence>
<dbReference type="Pfam" id="PF13975">
    <property type="entry name" value="gag-asp_proteas"/>
    <property type="match status" value="1"/>
</dbReference>
<dbReference type="GO" id="GO:0003676">
    <property type="term" value="F:nucleic acid binding"/>
    <property type="evidence" value="ECO:0007669"/>
    <property type="project" value="InterPro"/>
</dbReference>
<evidence type="ECO:0000256" key="6">
    <source>
        <dbReference type="ARBA" id="ARBA00022918"/>
    </source>
</evidence>
<name>A0A811K5B4_BURXY</name>
<dbReference type="SMR" id="A0A811K5B4"/>
<dbReference type="Gene3D" id="2.40.70.10">
    <property type="entry name" value="Acid Proteases"/>
    <property type="match status" value="1"/>
</dbReference>
<comment type="caution">
    <text evidence="11">The sequence shown here is derived from an EMBL/GenBank/DDBJ whole genome shotgun (WGS) entry which is preliminary data.</text>
</comment>
<feature type="compositionally biased region" description="Low complexity" evidence="8">
    <location>
        <begin position="429"/>
        <end position="444"/>
    </location>
</feature>
<dbReference type="SUPFAM" id="SSF53098">
    <property type="entry name" value="Ribonuclease H-like"/>
    <property type="match status" value="1"/>
</dbReference>
<evidence type="ECO:0000256" key="7">
    <source>
        <dbReference type="ARBA" id="ARBA00023268"/>
    </source>
</evidence>
<dbReference type="Pfam" id="PF00078">
    <property type="entry name" value="RVT_1"/>
    <property type="match status" value="1"/>
</dbReference>
<evidence type="ECO:0000256" key="8">
    <source>
        <dbReference type="SAM" id="MobiDB-lite"/>
    </source>
</evidence>
<feature type="compositionally biased region" description="Basic and acidic residues" evidence="8">
    <location>
        <begin position="414"/>
        <end position="426"/>
    </location>
</feature>
<keyword evidence="6" id="KW-0695">RNA-directed DNA polymerase</keyword>
<feature type="region of interest" description="Disordered" evidence="8">
    <location>
        <begin position="409"/>
        <end position="453"/>
    </location>
</feature>
<dbReference type="EMBL" id="CAJFCV020000001">
    <property type="protein sequence ID" value="CAG9087789.1"/>
    <property type="molecule type" value="Genomic_DNA"/>
</dbReference>
<keyword evidence="5" id="KW-0255">Endonuclease</keyword>